<evidence type="ECO:0000313" key="1">
    <source>
        <dbReference type="EMBL" id="KAK7281532.1"/>
    </source>
</evidence>
<dbReference type="Proteomes" id="UP001372338">
    <property type="component" value="Unassembled WGS sequence"/>
</dbReference>
<dbReference type="PANTHER" id="PTHR34807">
    <property type="entry name" value="OS08G0270800 PROTEIN"/>
    <property type="match status" value="1"/>
</dbReference>
<gene>
    <name evidence="1" type="ORF">RIF29_09616</name>
</gene>
<dbReference type="PANTHER" id="PTHR34807:SF3">
    <property type="entry name" value="OS08G0270800 PROTEIN"/>
    <property type="match status" value="1"/>
</dbReference>
<accession>A0AAN9FS37</accession>
<dbReference type="AlphaFoldDB" id="A0AAN9FS37"/>
<evidence type="ECO:0000313" key="2">
    <source>
        <dbReference type="Proteomes" id="UP001372338"/>
    </source>
</evidence>
<dbReference type="EMBL" id="JAYWIO010000002">
    <property type="protein sequence ID" value="KAK7281532.1"/>
    <property type="molecule type" value="Genomic_DNA"/>
</dbReference>
<proteinExistence type="predicted"/>
<keyword evidence="2" id="KW-1185">Reference proteome</keyword>
<comment type="caution">
    <text evidence="1">The sequence shown here is derived from an EMBL/GenBank/DDBJ whole genome shotgun (WGS) entry which is preliminary data.</text>
</comment>
<sequence length="257" mass="29741">MKKMKGVVVTHPYTLYEDQRTRLRHQSLLQDYEDLRKETNATRIKLQSTKQKKLILSAEVRFLRQRYTYLMKNASPNPQTKQNVSQLRNLKTEAPIPSKGRNYYRKESALQPPIASRLGTKERIFNGVDITLQRPSHMFDLNQSARSLVKHDLSFLSSAAALESNNKDRIHAGKDAAKKSVIPFFDLNQISREEEELLGSIEPLRIEESRRTTTQRDLSEEQLHNDVKLSVCRNIGNGSNRTVKRKISWQDQVALRV</sequence>
<organism evidence="1 2">
    <name type="scientific">Crotalaria pallida</name>
    <name type="common">Smooth rattlebox</name>
    <name type="synonym">Crotalaria striata</name>
    <dbReference type="NCBI Taxonomy" id="3830"/>
    <lineage>
        <taxon>Eukaryota</taxon>
        <taxon>Viridiplantae</taxon>
        <taxon>Streptophyta</taxon>
        <taxon>Embryophyta</taxon>
        <taxon>Tracheophyta</taxon>
        <taxon>Spermatophyta</taxon>
        <taxon>Magnoliopsida</taxon>
        <taxon>eudicotyledons</taxon>
        <taxon>Gunneridae</taxon>
        <taxon>Pentapetalae</taxon>
        <taxon>rosids</taxon>
        <taxon>fabids</taxon>
        <taxon>Fabales</taxon>
        <taxon>Fabaceae</taxon>
        <taxon>Papilionoideae</taxon>
        <taxon>50 kb inversion clade</taxon>
        <taxon>genistoids sensu lato</taxon>
        <taxon>core genistoids</taxon>
        <taxon>Crotalarieae</taxon>
        <taxon>Crotalaria</taxon>
    </lineage>
</organism>
<protein>
    <submittedName>
        <fullName evidence="1">Uncharacterized protein</fullName>
    </submittedName>
</protein>
<name>A0AAN9FS37_CROPI</name>
<reference evidence="1 2" key="1">
    <citation type="submission" date="2024-01" db="EMBL/GenBank/DDBJ databases">
        <title>The genomes of 5 underutilized Papilionoideae crops provide insights into root nodulation and disease resistanc.</title>
        <authorList>
            <person name="Yuan L."/>
        </authorList>
    </citation>
    <scope>NUCLEOTIDE SEQUENCE [LARGE SCALE GENOMIC DNA]</scope>
    <source>
        <strain evidence="1">ZHUSHIDOU_FW_LH</strain>
        <tissue evidence="1">Leaf</tissue>
    </source>
</reference>